<dbReference type="GeneID" id="27350586"/>
<proteinExistence type="predicted"/>
<dbReference type="Proteomes" id="UP000054466">
    <property type="component" value="Unassembled WGS sequence"/>
</dbReference>
<dbReference type="VEuPathDB" id="FungiDB:PV07_11392"/>
<dbReference type="STRING" id="569365.A0A0D2AE55"/>
<dbReference type="InterPro" id="IPR011009">
    <property type="entry name" value="Kinase-like_dom_sf"/>
</dbReference>
<name>A0A0D2AE55_9EURO</name>
<evidence type="ECO:0000313" key="2">
    <source>
        <dbReference type="Proteomes" id="UP000054466"/>
    </source>
</evidence>
<dbReference type="Gene3D" id="1.10.510.10">
    <property type="entry name" value="Transferase(Phosphotransferase) domain 1"/>
    <property type="match status" value="1"/>
</dbReference>
<evidence type="ECO:0000313" key="1">
    <source>
        <dbReference type="EMBL" id="KIW23172.1"/>
    </source>
</evidence>
<protein>
    <recommendedName>
        <fullName evidence="3">Protein kinase domain-containing protein</fullName>
    </recommendedName>
</protein>
<evidence type="ECO:0008006" key="3">
    <source>
        <dbReference type="Google" id="ProtNLM"/>
    </source>
</evidence>
<dbReference type="AlphaFoldDB" id="A0A0D2AE55"/>
<dbReference type="RefSeq" id="XP_016243388.1">
    <property type="nucleotide sequence ID" value="XM_016398826.1"/>
</dbReference>
<dbReference type="HOGENOM" id="CLU_1165772_0_0_1"/>
<gene>
    <name evidence="1" type="ORF">PV07_11392</name>
</gene>
<keyword evidence="2" id="KW-1185">Reference proteome</keyword>
<accession>A0A0D2AE55</accession>
<organism evidence="1 2">
    <name type="scientific">Cladophialophora immunda</name>
    <dbReference type="NCBI Taxonomy" id="569365"/>
    <lineage>
        <taxon>Eukaryota</taxon>
        <taxon>Fungi</taxon>
        <taxon>Dikarya</taxon>
        <taxon>Ascomycota</taxon>
        <taxon>Pezizomycotina</taxon>
        <taxon>Eurotiomycetes</taxon>
        <taxon>Chaetothyriomycetidae</taxon>
        <taxon>Chaetothyriales</taxon>
        <taxon>Herpotrichiellaceae</taxon>
        <taxon>Cladophialophora</taxon>
    </lineage>
</organism>
<dbReference type="SUPFAM" id="SSF56112">
    <property type="entry name" value="Protein kinase-like (PK-like)"/>
    <property type="match status" value="1"/>
</dbReference>
<reference evidence="1 2" key="1">
    <citation type="submission" date="2015-01" db="EMBL/GenBank/DDBJ databases">
        <title>The Genome Sequence of Cladophialophora immunda CBS83496.</title>
        <authorList>
            <consortium name="The Broad Institute Genomics Platform"/>
            <person name="Cuomo C."/>
            <person name="de Hoog S."/>
            <person name="Gorbushina A."/>
            <person name="Stielow B."/>
            <person name="Teixiera M."/>
            <person name="Abouelleil A."/>
            <person name="Chapman S.B."/>
            <person name="Priest M."/>
            <person name="Young S.K."/>
            <person name="Wortman J."/>
            <person name="Nusbaum C."/>
            <person name="Birren B."/>
        </authorList>
    </citation>
    <scope>NUCLEOTIDE SEQUENCE [LARGE SCALE GENOMIC DNA]</scope>
    <source>
        <strain evidence="1 2">CBS 83496</strain>
    </source>
</reference>
<dbReference type="Gene3D" id="3.30.200.20">
    <property type="entry name" value="Phosphorylase Kinase, domain 1"/>
    <property type="match status" value="1"/>
</dbReference>
<dbReference type="OrthoDB" id="5401170at2759"/>
<dbReference type="EMBL" id="KN847046">
    <property type="protein sequence ID" value="KIW23172.1"/>
    <property type="molecule type" value="Genomic_DNA"/>
</dbReference>
<sequence length="239" mass="27369">MEEAAPILPRYLDEVVDFADGNSYELLKPLATYRSCHDGTPAEARIVLTCRRHNETSSSEDEYVMKIKIQIPGGERRPSNNPELGPSTTTAHELKALERLQDTHSAFTPVLVNFKKAVQPAEGPLPGGYLTFLVMTKMPGDSLFNMYYWGMTAEERNEISQKFLVALKWIYAQGIEPVDCGLRNILWERDTKKCSIIDFELWRETDASVSDETKELQRWGLARQPAAKNHWEAWNQMFR</sequence>